<sequence>MGDITIEYSVNIDQDGRAVVKNPIGAYDNVPHSGWQPSVDKRTSEIKKCARNARAHKMSITETAPDDGVAVTGVVNQCSISRVN</sequence>
<name>A0ACD1I8T8_9EURO</name>
<evidence type="ECO:0000313" key="2">
    <source>
        <dbReference type="Proteomes" id="UP000249748"/>
    </source>
</evidence>
<accession>A0ACD1I8T8</accession>
<dbReference type="Proteomes" id="UP000249748">
    <property type="component" value="Unassembled WGS sequence"/>
</dbReference>
<reference evidence="1" key="1">
    <citation type="submission" date="2018-02" db="EMBL/GenBank/DDBJ databases">
        <title>The genomes of Aspergillus section Nigri reveals drivers in fungal speciation.</title>
        <authorList>
            <consortium name="DOE Joint Genome Institute"/>
            <person name="Vesth T.C."/>
            <person name="Nybo J."/>
            <person name="Theobald S."/>
            <person name="Brandl J."/>
            <person name="Frisvad J.C."/>
            <person name="Nielsen K.F."/>
            <person name="Lyhne E.K."/>
            <person name="Kogle M.E."/>
            <person name="Kuo A."/>
            <person name="Riley R."/>
            <person name="Clum A."/>
            <person name="Nolan M."/>
            <person name="Lipzen A."/>
            <person name="Salamov A."/>
            <person name="Henrissat B."/>
            <person name="Wiebenga A."/>
            <person name="De vries R.P."/>
            <person name="Grigoriev I.V."/>
            <person name="Mortensen U.H."/>
            <person name="Andersen M.R."/>
            <person name="Baker S.E."/>
        </authorList>
    </citation>
    <scope>NUCLEOTIDE SEQUENCE</scope>
    <source>
        <strain evidence="1">CBS 115574</strain>
    </source>
</reference>
<gene>
    <name evidence="1" type="ORF">BO79DRAFT_256810</name>
</gene>
<proteinExistence type="predicted"/>
<dbReference type="EMBL" id="KZ824557">
    <property type="protein sequence ID" value="RAK86868.1"/>
    <property type="molecule type" value="Genomic_DNA"/>
</dbReference>
<protein>
    <submittedName>
        <fullName evidence="1">Uncharacterized protein</fullName>
    </submittedName>
</protein>
<keyword evidence="2" id="KW-1185">Reference proteome</keyword>
<organism evidence="1 2">
    <name type="scientific">Aspergillus costaricaensis CBS 115574</name>
    <dbReference type="NCBI Taxonomy" id="1448317"/>
    <lineage>
        <taxon>Eukaryota</taxon>
        <taxon>Fungi</taxon>
        <taxon>Dikarya</taxon>
        <taxon>Ascomycota</taxon>
        <taxon>Pezizomycotina</taxon>
        <taxon>Eurotiomycetes</taxon>
        <taxon>Eurotiomycetidae</taxon>
        <taxon>Eurotiales</taxon>
        <taxon>Aspergillaceae</taxon>
        <taxon>Aspergillus</taxon>
        <taxon>Aspergillus subgen. Circumdati</taxon>
    </lineage>
</organism>
<evidence type="ECO:0000313" key="1">
    <source>
        <dbReference type="EMBL" id="RAK86868.1"/>
    </source>
</evidence>